<dbReference type="InParanoid" id="H3DNZ4"/>
<dbReference type="Pfam" id="PF01425">
    <property type="entry name" value="Amidase"/>
    <property type="match status" value="1"/>
</dbReference>
<feature type="active site" description="Charge relay system" evidence="2">
    <location>
        <position position="205"/>
    </location>
</feature>
<comment type="similarity">
    <text evidence="1">Belongs to the amidase family.</text>
</comment>
<accession>H3DNZ4</accession>
<organism evidence="4 5">
    <name type="scientific">Tetraodon nigroviridis</name>
    <name type="common">Spotted green pufferfish</name>
    <name type="synonym">Chelonodon nigroviridis</name>
    <dbReference type="NCBI Taxonomy" id="99883"/>
    <lineage>
        <taxon>Eukaryota</taxon>
        <taxon>Metazoa</taxon>
        <taxon>Chordata</taxon>
        <taxon>Craniata</taxon>
        <taxon>Vertebrata</taxon>
        <taxon>Euteleostomi</taxon>
        <taxon>Actinopterygii</taxon>
        <taxon>Neopterygii</taxon>
        <taxon>Teleostei</taxon>
        <taxon>Neoteleostei</taxon>
        <taxon>Acanthomorphata</taxon>
        <taxon>Eupercaria</taxon>
        <taxon>Tetraodontiformes</taxon>
        <taxon>Tetradontoidea</taxon>
        <taxon>Tetraodontidae</taxon>
        <taxon>Tetraodon</taxon>
    </lineage>
</organism>
<dbReference type="InterPro" id="IPR023631">
    <property type="entry name" value="Amidase_dom"/>
</dbReference>
<dbReference type="AlphaFoldDB" id="H3DNZ4"/>
<dbReference type="Gene3D" id="3.90.1300.10">
    <property type="entry name" value="Amidase signature (AS) domain"/>
    <property type="match status" value="1"/>
</dbReference>
<dbReference type="PIRSF" id="PIRSF001221">
    <property type="entry name" value="Amidase_fungi"/>
    <property type="match status" value="1"/>
</dbReference>
<dbReference type="Ensembl" id="ENSTNIT00000022482.1">
    <property type="protein sequence ID" value="ENSTNIP00000022243.1"/>
    <property type="gene ID" value="ENSTNIG00000019051.1"/>
</dbReference>
<feature type="active site" description="Charge relay system" evidence="2">
    <location>
        <position position="130"/>
    </location>
</feature>
<dbReference type="GO" id="GO:0012505">
    <property type="term" value="C:endomembrane system"/>
    <property type="evidence" value="ECO:0007669"/>
    <property type="project" value="TreeGrafter"/>
</dbReference>
<reference evidence="4" key="3">
    <citation type="submission" date="2025-09" db="UniProtKB">
        <authorList>
            <consortium name="Ensembl"/>
        </authorList>
    </citation>
    <scope>IDENTIFICATION</scope>
</reference>
<reference evidence="5" key="1">
    <citation type="journal article" date="2004" name="Nature">
        <title>Genome duplication in the teleost fish Tetraodon nigroviridis reveals the early vertebrate proto-karyotype.</title>
        <authorList>
            <person name="Jaillon O."/>
            <person name="Aury J.-M."/>
            <person name="Brunet F."/>
            <person name="Petit J.-L."/>
            <person name="Stange-Thomann N."/>
            <person name="Mauceli E."/>
            <person name="Bouneau L."/>
            <person name="Fischer C."/>
            <person name="Ozouf-Costaz C."/>
            <person name="Bernot A."/>
            <person name="Nicaud S."/>
            <person name="Jaffe D."/>
            <person name="Fisher S."/>
            <person name="Lutfalla G."/>
            <person name="Dossat C."/>
            <person name="Segurens B."/>
            <person name="Dasilva C."/>
            <person name="Salanoubat M."/>
            <person name="Levy M."/>
            <person name="Boudet N."/>
            <person name="Castellano S."/>
            <person name="Anthouard V."/>
            <person name="Jubin C."/>
            <person name="Castelli V."/>
            <person name="Katinka M."/>
            <person name="Vacherie B."/>
            <person name="Biemont C."/>
            <person name="Skalli Z."/>
            <person name="Cattolico L."/>
            <person name="Poulain J."/>
            <person name="De Berardinis V."/>
            <person name="Cruaud C."/>
            <person name="Duprat S."/>
            <person name="Brottier P."/>
            <person name="Coutanceau J.-P."/>
            <person name="Gouzy J."/>
            <person name="Parra G."/>
            <person name="Lardier G."/>
            <person name="Chapple C."/>
            <person name="McKernan K.J."/>
            <person name="McEwan P."/>
            <person name="Bosak S."/>
            <person name="Kellis M."/>
            <person name="Volff J.-N."/>
            <person name="Guigo R."/>
            <person name="Zody M.C."/>
            <person name="Mesirov J."/>
            <person name="Lindblad-Toh K."/>
            <person name="Birren B."/>
            <person name="Nusbaum C."/>
            <person name="Kahn D."/>
            <person name="Robinson-Rechavi M."/>
            <person name="Laudet V."/>
            <person name="Schachter V."/>
            <person name="Quetier F."/>
            <person name="Saurin W."/>
            <person name="Scarpelli C."/>
            <person name="Wincker P."/>
            <person name="Lander E.S."/>
            <person name="Weissenbach J."/>
            <person name="Roest Crollius H."/>
        </authorList>
    </citation>
    <scope>NUCLEOTIDE SEQUENCE [LARGE SCALE GENOMIC DNA]</scope>
</reference>
<proteinExistence type="inferred from homology"/>
<evidence type="ECO:0000313" key="5">
    <source>
        <dbReference type="Proteomes" id="UP000007303"/>
    </source>
</evidence>
<dbReference type="InterPro" id="IPR036928">
    <property type="entry name" value="AS_sf"/>
</dbReference>
<dbReference type="STRING" id="99883.ENSTNIP00000022243"/>
<dbReference type="InterPro" id="IPR020556">
    <property type="entry name" value="Amidase_CS"/>
</dbReference>
<name>H3DNZ4_TETNG</name>
<evidence type="ECO:0000313" key="4">
    <source>
        <dbReference type="Ensembl" id="ENSTNIP00000022243.1"/>
    </source>
</evidence>
<dbReference type="FunCoup" id="H3DNZ4">
    <property type="interactions" value="173"/>
</dbReference>
<sequence>MAPTAVEKLLALLFWAAVGLLFAVFRVLSRPNAAAPVRKLPPVANPLLLLSATQLAKKIRRREVSSVEVVQAYIDRIQDVNPLINAVIKDRFDAALQEAAQVDKLIEEETDGEEVLEDRLPLLGVPLSVKSSYAFQGMPFTSGLRSRSGVVASVDAPPLTLLKKAGAIPLVTTNTSELCMWLESHNHLHGITNNPYDLERIPGGSSGGEGSLLGAAGSVIGVGSDIGGSIRIPAFFNGIFGHKTTSAKGVVSSENQYPPSSGRHKEYLSLGPMCRYAEDLKPMLKIMAGPNAHMLSLNASVDLKKLRFFTIPHDSGSVWTNAVSEELMEVQRKVVERLEADLGVRVQEVCFPELSHSFQIWDTYMRLPDDEGNPPTSFSKLMGEPGRPAWPAWELLKRTVGKSDHTVAAIGLGLMEWTEASAPSQSTVQMKERLQKKVDELLGTDGVFLYPSHPRVAPRHHHPLFRPFDFAYTGILNTLGLSVTQCPLGLGEEGLPLGVQVVAGRLQDHLSLEVALFLEKAFGGWREPGSPATNADGAEQAS</sequence>
<dbReference type="PANTHER" id="PTHR43372:SF4">
    <property type="entry name" value="FATTY-ACID AMIDE HYDROLASE 2"/>
    <property type="match status" value="1"/>
</dbReference>
<keyword evidence="5" id="KW-1185">Reference proteome</keyword>
<dbReference type="HOGENOM" id="CLU_009600_16_1_1"/>
<reference evidence="4" key="2">
    <citation type="submission" date="2025-08" db="UniProtKB">
        <authorList>
            <consortium name="Ensembl"/>
        </authorList>
    </citation>
    <scope>IDENTIFICATION</scope>
</reference>
<dbReference type="PANTHER" id="PTHR43372">
    <property type="entry name" value="FATTY-ACID AMIDE HYDROLASE"/>
    <property type="match status" value="1"/>
</dbReference>
<evidence type="ECO:0000259" key="3">
    <source>
        <dbReference type="Pfam" id="PF01425"/>
    </source>
</evidence>
<dbReference type="InterPro" id="IPR052739">
    <property type="entry name" value="FAAH2"/>
</dbReference>
<feature type="domain" description="Amidase" evidence="3">
    <location>
        <begin position="68"/>
        <end position="510"/>
    </location>
</feature>
<protein>
    <submittedName>
        <fullName evidence="4">Fatty acid amide hydrolase 2b</fullName>
    </submittedName>
</protein>
<dbReference type="GeneTree" id="ENSGT00940000162502"/>
<dbReference type="PROSITE" id="PS00571">
    <property type="entry name" value="AMIDASES"/>
    <property type="match status" value="1"/>
</dbReference>
<evidence type="ECO:0000256" key="1">
    <source>
        <dbReference type="ARBA" id="ARBA00009199"/>
    </source>
</evidence>
<feature type="active site" description="Acyl-ester intermediate" evidence="2">
    <location>
        <position position="229"/>
    </location>
</feature>
<dbReference type="Proteomes" id="UP000007303">
    <property type="component" value="Unassembled WGS sequence"/>
</dbReference>
<dbReference type="SUPFAM" id="SSF75304">
    <property type="entry name" value="Amidase signature (AS) enzymes"/>
    <property type="match status" value="1"/>
</dbReference>
<dbReference type="OMA" id="LPTTWGM"/>
<evidence type="ECO:0000256" key="2">
    <source>
        <dbReference type="PIRSR" id="PIRSR001221-1"/>
    </source>
</evidence>